<dbReference type="AlphaFoldDB" id="A0A1W1I9N0"/>
<dbReference type="InterPro" id="IPR016155">
    <property type="entry name" value="Mopterin_synth/thiamin_S_b"/>
</dbReference>
<organism evidence="1 2">
    <name type="scientific">Nitrospira japonica</name>
    <dbReference type="NCBI Taxonomy" id="1325564"/>
    <lineage>
        <taxon>Bacteria</taxon>
        <taxon>Pseudomonadati</taxon>
        <taxon>Nitrospirota</taxon>
        <taxon>Nitrospiria</taxon>
        <taxon>Nitrospirales</taxon>
        <taxon>Nitrospiraceae</taxon>
        <taxon>Nitrospira</taxon>
    </lineage>
</organism>
<dbReference type="Gene3D" id="3.10.20.30">
    <property type="match status" value="1"/>
</dbReference>
<reference evidence="1 2" key="1">
    <citation type="submission" date="2017-03" db="EMBL/GenBank/DDBJ databases">
        <authorList>
            <person name="Afonso C.L."/>
            <person name="Miller P.J."/>
            <person name="Scott M.A."/>
            <person name="Spackman E."/>
            <person name="Goraichik I."/>
            <person name="Dimitrov K.M."/>
            <person name="Suarez D.L."/>
            <person name="Swayne D.E."/>
        </authorList>
    </citation>
    <scope>NUCLEOTIDE SEQUENCE [LARGE SCALE GENOMIC DNA]</scope>
    <source>
        <strain evidence="1">Genome sequencing of Nitrospira japonica strain NJ11</strain>
    </source>
</reference>
<protein>
    <recommendedName>
        <fullName evidence="3">Molybdopterin synthase sulfur carrier subunit</fullName>
    </recommendedName>
</protein>
<accession>A0A1W1I9N0</accession>
<dbReference type="RefSeq" id="WP_080887889.1">
    <property type="nucleotide sequence ID" value="NZ_LT828648.1"/>
</dbReference>
<dbReference type="EMBL" id="LT828648">
    <property type="protein sequence ID" value="SLM49706.1"/>
    <property type="molecule type" value="Genomic_DNA"/>
</dbReference>
<dbReference type="OrthoDB" id="9800320at2"/>
<dbReference type="SUPFAM" id="SSF54285">
    <property type="entry name" value="MoaD/ThiS"/>
    <property type="match status" value="1"/>
</dbReference>
<dbReference type="InterPro" id="IPR012675">
    <property type="entry name" value="Beta-grasp_dom_sf"/>
</dbReference>
<proteinExistence type="predicted"/>
<dbReference type="InterPro" id="IPR003749">
    <property type="entry name" value="ThiS/MoaD-like"/>
</dbReference>
<dbReference type="Pfam" id="PF02597">
    <property type="entry name" value="ThiS"/>
    <property type="match status" value="1"/>
</dbReference>
<evidence type="ECO:0008006" key="3">
    <source>
        <dbReference type="Google" id="ProtNLM"/>
    </source>
</evidence>
<keyword evidence="2" id="KW-1185">Reference proteome</keyword>
<evidence type="ECO:0000313" key="2">
    <source>
        <dbReference type="Proteomes" id="UP000192042"/>
    </source>
</evidence>
<dbReference type="KEGG" id="nja:NSJP_3539"/>
<dbReference type="STRING" id="1325564.NSJP_3539"/>
<name>A0A1W1I9N0_9BACT</name>
<gene>
    <name evidence="1" type="ORF">NSJP_3539</name>
</gene>
<dbReference type="Proteomes" id="UP000192042">
    <property type="component" value="Chromosome I"/>
</dbReference>
<evidence type="ECO:0000313" key="1">
    <source>
        <dbReference type="EMBL" id="SLM49706.1"/>
    </source>
</evidence>
<sequence length="93" mass="10375">MIKVLLFGLTLRDAVGKQDIDVEASQAATVKQLLESNQDRFGAVLPFMMNREVVIIVNRRIGTEDSPVKDGDVVKLSYQSRYSTHDGVRDIPV</sequence>